<dbReference type="Proteomes" id="UP000887540">
    <property type="component" value="Unplaced"/>
</dbReference>
<dbReference type="WBParaSite" id="ACRNAN_scaffold5079.g28032.t1">
    <property type="protein sequence ID" value="ACRNAN_scaffold5079.g28032.t1"/>
    <property type="gene ID" value="ACRNAN_scaffold5079.g28032"/>
</dbReference>
<evidence type="ECO:0000259" key="4">
    <source>
        <dbReference type="PROSITE" id="PS51767"/>
    </source>
</evidence>
<comment type="similarity">
    <text evidence="1">Belongs to the peptidase A1 family.</text>
</comment>
<dbReference type="InterPro" id="IPR034164">
    <property type="entry name" value="Pepsin-like_dom"/>
</dbReference>
<dbReference type="PANTHER" id="PTHR47966">
    <property type="entry name" value="BETA-SITE APP-CLEAVING ENZYME, ISOFORM A-RELATED"/>
    <property type="match status" value="1"/>
</dbReference>
<dbReference type="CDD" id="cd05471">
    <property type="entry name" value="pepsin_like"/>
    <property type="match status" value="1"/>
</dbReference>
<feature type="chain" id="PRO_5036977300" evidence="3">
    <location>
        <begin position="20"/>
        <end position="380"/>
    </location>
</feature>
<protein>
    <submittedName>
        <fullName evidence="6">Peptidase A1 domain-containing protein</fullName>
    </submittedName>
</protein>
<proteinExistence type="inferred from homology"/>
<name>A0A914E0C4_9BILA</name>
<dbReference type="Pfam" id="PF00026">
    <property type="entry name" value="Asp"/>
    <property type="match status" value="1"/>
</dbReference>
<evidence type="ECO:0000313" key="6">
    <source>
        <dbReference type="WBParaSite" id="ACRNAN_scaffold5079.g28032.t1"/>
    </source>
</evidence>
<dbReference type="GO" id="GO:0004190">
    <property type="term" value="F:aspartic-type endopeptidase activity"/>
    <property type="evidence" value="ECO:0007669"/>
    <property type="project" value="InterPro"/>
</dbReference>
<evidence type="ECO:0000313" key="5">
    <source>
        <dbReference type="Proteomes" id="UP000887540"/>
    </source>
</evidence>
<keyword evidence="3" id="KW-0732">Signal</keyword>
<evidence type="ECO:0000256" key="1">
    <source>
        <dbReference type="ARBA" id="ARBA00007447"/>
    </source>
</evidence>
<dbReference type="PROSITE" id="PS51767">
    <property type="entry name" value="PEPTIDASE_A1"/>
    <property type="match status" value="1"/>
</dbReference>
<dbReference type="SUPFAM" id="SSF50630">
    <property type="entry name" value="Acid proteases"/>
    <property type="match status" value="1"/>
</dbReference>
<feature type="disulfide bond" evidence="2">
    <location>
        <begin position="301"/>
        <end position="336"/>
    </location>
</feature>
<dbReference type="InterPro" id="IPR021109">
    <property type="entry name" value="Peptidase_aspartic_dom_sf"/>
</dbReference>
<keyword evidence="2" id="KW-1015">Disulfide bond</keyword>
<sequence length="380" mass="41794">MRSAFVVLSFLALFIIAESRVVLPLRHHSSKNVRSKPSKLTSPQSVIDYFDDFYSVSIMLGTPPQKLIVRLDTSSSNLWIMDKNSCTAQQCLGFPSLTSNFNRTLFNSTASNTYTLKNTNFTTPDALCLTGVLGNDKLMISGFGAISQDFGLCSVVDKYMGLHPFDGFLGLAWPALAIDGAIPIVQNQIAAGHFDQPVFSLYYGTSGVMLSNDGQITWGGIDTTNCDSNIQYVPLSSKTYWQFTFNSFTFGSFSINKSQQVISSSGDAVFVVPSNVLSTIVTILNATHEVFDDDGQWALPCNMSSTFPDLVYTINGQVYRIKGSDYIEPEDNHNTCALRIEDGGMGGFGPQWVLGVQFIRNYCHHYDVGNARIGFSKPLH</sequence>
<feature type="domain" description="Peptidase A1" evidence="4">
    <location>
        <begin position="54"/>
        <end position="376"/>
    </location>
</feature>
<dbReference type="InterPro" id="IPR001461">
    <property type="entry name" value="Aspartic_peptidase_A1"/>
</dbReference>
<dbReference type="Gene3D" id="2.40.70.10">
    <property type="entry name" value="Acid Proteases"/>
    <property type="match status" value="2"/>
</dbReference>
<organism evidence="5 6">
    <name type="scientific">Acrobeloides nanus</name>
    <dbReference type="NCBI Taxonomy" id="290746"/>
    <lineage>
        <taxon>Eukaryota</taxon>
        <taxon>Metazoa</taxon>
        <taxon>Ecdysozoa</taxon>
        <taxon>Nematoda</taxon>
        <taxon>Chromadorea</taxon>
        <taxon>Rhabditida</taxon>
        <taxon>Tylenchina</taxon>
        <taxon>Cephalobomorpha</taxon>
        <taxon>Cephaloboidea</taxon>
        <taxon>Cephalobidae</taxon>
        <taxon>Acrobeloides</taxon>
    </lineage>
</organism>
<evidence type="ECO:0000256" key="3">
    <source>
        <dbReference type="SAM" id="SignalP"/>
    </source>
</evidence>
<accession>A0A914E0C4</accession>
<feature type="signal peptide" evidence="3">
    <location>
        <begin position="1"/>
        <end position="19"/>
    </location>
</feature>
<dbReference type="PANTHER" id="PTHR47966:SF8">
    <property type="entry name" value="ASPARTIC PROTEASE 1-RELATED"/>
    <property type="match status" value="1"/>
</dbReference>
<dbReference type="InterPro" id="IPR033121">
    <property type="entry name" value="PEPTIDASE_A1"/>
</dbReference>
<dbReference type="PRINTS" id="PR00792">
    <property type="entry name" value="PEPSIN"/>
</dbReference>
<keyword evidence="5" id="KW-1185">Reference proteome</keyword>
<evidence type="ECO:0000256" key="2">
    <source>
        <dbReference type="PIRSR" id="PIRSR601461-2"/>
    </source>
</evidence>
<dbReference type="AlphaFoldDB" id="A0A914E0C4"/>
<dbReference type="GO" id="GO:0006508">
    <property type="term" value="P:proteolysis"/>
    <property type="evidence" value="ECO:0007669"/>
    <property type="project" value="InterPro"/>
</dbReference>
<reference evidence="6" key="1">
    <citation type="submission" date="2022-11" db="UniProtKB">
        <authorList>
            <consortium name="WormBaseParasite"/>
        </authorList>
    </citation>
    <scope>IDENTIFICATION</scope>
</reference>
<dbReference type="GO" id="GO:0005764">
    <property type="term" value="C:lysosome"/>
    <property type="evidence" value="ECO:0007669"/>
    <property type="project" value="TreeGrafter"/>
</dbReference>